<reference evidence="7" key="1">
    <citation type="submission" date="2020-03" db="EMBL/GenBank/DDBJ databases">
        <authorList>
            <person name="Weist P."/>
        </authorList>
    </citation>
    <scope>NUCLEOTIDE SEQUENCE</scope>
</reference>
<evidence type="ECO:0000256" key="1">
    <source>
        <dbReference type="ARBA" id="ARBA00004141"/>
    </source>
</evidence>
<evidence type="ECO:0000256" key="4">
    <source>
        <dbReference type="ARBA" id="ARBA00023136"/>
    </source>
</evidence>
<feature type="transmembrane region" description="Helical" evidence="5">
    <location>
        <begin position="145"/>
        <end position="162"/>
    </location>
</feature>
<comment type="caution">
    <text evidence="7">The sequence shown here is derived from an EMBL/GenBank/DDBJ whole genome shotgun (WGS) entry which is preliminary data.</text>
</comment>
<evidence type="ECO:0000259" key="6">
    <source>
        <dbReference type="PROSITE" id="PS50850"/>
    </source>
</evidence>
<name>A0A9N7YPB0_PLEPL</name>
<dbReference type="PANTHER" id="PTHR24064">
    <property type="entry name" value="SOLUTE CARRIER FAMILY 22 MEMBER"/>
    <property type="match status" value="1"/>
</dbReference>
<feature type="domain" description="Major facilitator superfamily (MFS) profile" evidence="6">
    <location>
        <begin position="83"/>
        <end position="512"/>
    </location>
</feature>
<feature type="transmembrane region" description="Helical" evidence="5">
    <location>
        <begin position="399"/>
        <end position="418"/>
    </location>
</feature>
<evidence type="ECO:0000256" key="5">
    <source>
        <dbReference type="SAM" id="Phobius"/>
    </source>
</evidence>
<dbReference type="EMBL" id="CADEAL010001347">
    <property type="protein sequence ID" value="CAB1431554.1"/>
    <property type="molecule type" value="Genomic_DNA"/>
</dbReference>
<dbReference type="Pfam" id="PF00083">
    <property type="entry name" value="Sugar_tr"/>
    <property type="match status" value="1"/>
</dbReference>
<organism evidence="7 8">
    <name type="scientific">Pleuronectes platessa</name>
    <name type="common">European plaice</name>
    <dbReference type="NCBI Taxonomy" id="8262"/>
    <lineage>
        <taxon>Eukaryota</taxon>
        <taxon>Metazoa</taxon>
        <taxon>Chordata</taxon>
        <taxon>Craniata</taxon>
        <taxon>Vertebrata</taxon>
        <taxon>Euteleostomi</taxon>
        <taxon>Actinopterygii</taxon>
        <taxon>Neopterygii</taxon>
        <taxon>Teleostei</taxon>
        <taxon>Neoteleostei</taxon>
        <taxon>Acanthomorphata</taxon>
        <taxon>Carangaria</taxon>
        <taxon>Pleuronectiformes</taxon>
        <taxon>Pleuronectoidei</taxon>
        <taxon>Pleuronectidae</taxon>
        <taxon>Pleuronectes</taxon>
    </lineage>
</organism>
<feature type="transmembrane region" description="Helical" evidence="5">
    <location>
        <begin position="371"/>
        <end position="392"/>
    </location>
</feature>
<sequence length="560" mass="62925">MQNYEESVSFLGTWGPFQRRVFFFICLTCVPSGYNILSVIFLLASPPHHCKIPVHSNLSQDWIQASIPVQGAGQTERSSCRRFELDLVQNLSAAGLSPNALLNSSREEEDCQDRWNYSTEHYQSTVVTEFNLVCRDRWKHPLSSLVYFLGGLCGCFLFGQLADRFGRKPVLFACLAMISIFSCALAFAPSWPVFTVLFFMLGSGQIAGFIVGFVLGSEILIGSARVLFTSLGYPFAYVISMILLTGTAYLVRSWRHLSLIMAVPGLACIPLWWMIPESPRWLLSRGRWQEAELVLKSAALENKVEPPNTIFASANVENATDQKAESYSFLDLLRTSNIRHIMLILWIIWFSESLSYFGVSFNTSSLQGNPYLNYFLLTTVELPAYVTVWLSTCNLPRRVSFISFTLLGSLALLLVQVTQHSHPAVTLFLVLLGKYGIMAGNGLMYVYSGEMLPTVIRNTAMSSCAMFSRLGSCVSPYLLQLAVFYQFLPWIVVAGLSLLSVVLCGFLPETFREPLPDTIQQMAVKQRFRWPWTSTPPSQDDWKSAKDQLTAPEIICMTRL</sequence>
<evidence type="ECO:0000313" key="8">
    <source>
        <dbReference type="Proteomes" id="UP001153269"/>
    </source>
</evidence>
<keyword evidence="2 5" id="KW-0812">Transmembrane</keyword>
<accession>A0A9N7YPB0</accession>
<dbReference type="InterPro" id="IPR005828">
    <property type="entry name" value="MFS_sugar_transport-like"/>
</dbReference>
<evidence type="ECO:0000256" key="3">
    <source>
        <dbReference type="ARBA" id="ARBA00022989"/>
    </source>
</evidence>
<keyword evidence="4 5" id="KW-0472">Membrane</keyword>
<feature type="transmembrane region" description="Helical" evidence="5">
    <location>
        <begin position="21"/>
        <end position="44"/>
    </location>
</feature>
<dbReference type="Proteomes" id="UP001153269">
    <property type="component" value="Unassembled WGS sequence"/>
</dbReference>
<feature type="transmembrane region" description="Helical" evidence="5">
    <location>
        <begin position="227"/>
        <end position="251"/>
    </location>
</feature>
<dbReference type="InterPro" id="IPR020846">
    <property type="entry name" value="MFS_dom"/>
</dbReference>
<protein>
    <recommendedName>
        <fullName evidence="6">Major facilitator superfamily (MFS) profile domain-containing protein</fullName>
    </recommendedName>
</protein>
<feature type="transmembrane region" description="Helical" evidence="5">
    <location>
        <begin position="424"/>
        <end position="447"/>
    </location>
</feature>
<dbReference type="SUPFAM" id="SSF103473">
    <property type="entry name" value="MFS general substrate transporter"/>
    <property type="match status" value="1"/>
</dbReference>
<dbReference type="Gene3D" id="1.20.1250.20">
    <property type="entry name" value="MFS general substrate transporter like domains"/>
    <property type="match status" value="1"/>
</dbReference>
<evidence type="ECO:0000313" key="7">
    <source>
        <dbReference type="EMBL" id="CAB1431554.1"/>
    </source>
</evidence>
<feature type="transmembrane region" description="Helical" evidence="5">
    <location>
        <begin position="257"/>
        <end position="275"/>
    </location>
</feature>
<dbReference type="GO" id="GO:0016020">
    <property type="term" value="C:membrane"/>
    <property type="evidence" value="ECO:0007669"/>
    <property type="project" value="UniProtKB-SubCell"/>
</dbReference>
<dbReference type="InterPro" id="IPR036259">
    <property type="entry name" value="MFS_trans_sf"/>
</dbReference>
<gene>
    <name evidence="7" type="ORF">PLEPLA_LOCUS19611</name>
</gene>
<feature type="transmembrane region" description="Helical" evidence="5">
    <location>
        <begin position="169"/>
        <end position="188"/>
    </location>
</feature>
<dbReference type="AlphaFoldDB" id="A0A9N7YPB0"/>
<proteinExistence type="predicted"/>
<feature type="transmembrane region" description="Helical" evidence="5">
    <location>
        <begin position="341"/>
        <end position="359"/>
    </location>
</feature>
<evidence type="ECO:0000256" key="2">
    <source>
        <dbReference type="ARBA" id="ARBA00022692"/>
    </source>
</evidence>
<keyword evidence="8" id="KW-1185">Reference proteome</keyword>
<dbReference type="PROSITE" id="PS50850">
    <property type="entry name" value="MFS"/>
    <property type="match status" value="1"/>
</dbReference>
<feature type="transmembrane region" description="Helical" evidence="5">
    <location>
        <begin position="194"/>
        <end position="215"/>
    </location>
</feature>
<keyword evidence="3 5" id="KW-1133">Transmembrane helix</keyword>
<comment type="subcellular location">
    <subcellularLocation>
        <location evidence="1">Membrane</location>
        <topology evidence="1">Multi-pass membrane protein</topology>
    </subcellularLocation>
</comment>
<dbReference type="GO" id="GO:0022857">
    <property type="term" value="F:transmembrane transporter activity"/>
    <property type="evidence" value="ECO:0007669"/>
    <property type="project" value="InterPro"/>
</dbReference>